<reference evidence="2" key="1">
    <citation type="journal article" date="2021" name="New Phytol.">
        <title>Evolutionary innovations through gain and loss of genes in the ectomycorrhizal Boletales.</title>
        <authorList>
            <person name="Wu G."/>
            <person name="Miyauchi S."/>
            <person name="Morin E."/>
            <person name="Kuo A."/>
            <person name="Drula E."/>
            <person name="Varga T."/>
            <person name="Kohler A."/>
            <person name="Feng B."/>
            <person name="Cao Y."/>
            <person name="Lipzen A."/>
            <person name="Daum C."/>
            <person name="Hundley H."/>
            <person name="Pangilinan J."/>
            <person name="Johnson J."/>
            <person name="Barry K."/>
            <person name="LaButti K."/>
            <person name="Ng V."/>
            <person name="Ahrendt S."/>
            <person name="Min B."/>
            <person name="Choi I.G."/>
            <person name="Park H."/>
            <person name="Plett J.M."/>
            <person name="Magnuson J."/>
            <person name="Spatafora J.W."/>
            <person name="Nagy L.G."/>
            <person name="Henrissat B."/>
            <person name="Grigoriev I.V."/>
            <person name="Yang Z.L."/>
            <person name="Xu J."/>
            <person name="Martin F.M."/>
        </authorList>
    </citation>
    <scope>NUCLEOTIDE SEQUENCE</scope>
    <source>
        <strain evidence="2">KKN 215</strain>
    </source>
</reference>
<evidence type="ECO:0000313" key="2">
    <source>
        <dbReference type="EMBL" id="KAH8085994.1"/>
    </source>
</evidence>
<feature type="coiled-coil region" evidence="1">
    <location>
        <begin position="150"/>
        <end position="177"/>
    </location>
</feature>
<protein>
    <submittedName>
        <fullName evidence="2">Uncharacterized protein</fullName>
    </submittedName>
</protein>
<dbReference type="AlphaFoldDB" id="A0A8K0UFT5"/>
<comment type="caution">
    <text evidence="2">The sequence shown here is derived from an EMBL/GenBank/DDBJ whole genome shotgun (WGS) entry which is preliminary data.</text>
</comment>
<accession>A0A8K0UFT5</accession>
<dbReference type="Proteomes" id="UP000813824">
    <property type="component" value="Unassembled WGS sequence"/>
</dbReference>
<feature type="coiled-coil region" evidence="1">
    <location>
        <begin position="203"/>
        <end position="315"/>
    </location>
</feature>
<organism evidence="2 3">
    <name type="scientific">Cristinia sonorae</name>
    <dbReference type="NCBI Taxonomy" id="1940300"/>
    <lineage>
        <taxon>Eukaryota</taxon>
        <taxon>Fungi</taxon>
        <taxon>Dikarya</taxon>
        <taxon>Basidiomycota</taxon>
        <taxon>Agaricomycotina</taxon>
        <taxon>Agaricomycetes</taxon>
        <taxon>Agaricomycetidae</taxon>
        <taxon>Agaricales</taxon>
        <taxon>Pleurotineae</taxon>
        <taxon>Stephanosporaceae</taxon>
        <taxon>Cristinia</taxon>
    </lineage>
</organism>
<keyword evidence="3" id="KW-1185">Reference proteome</keyword>
<dbReference type="EMBL" id="JAEVFJ010000043">
    <property type="protein sequence ID" value="KAH8085994.1"/>
    <property type="molecule type" value="Genomic_DNA"/>
</dbReference>
<proteinExistence type="predicted"/>
<evidence type="ECO:0000313" key="3">
    <source>
        <dbReference type="Proteomes" id="UP000813824"/>
    </source>
</evidence>
<gene>
    <name evidence="2" type="ORF">BXZ70DRAFT_556809</name>
</gene>
<evidence type="ECO:0000256" key="1">
    <source>
        <dbReference type="SAM" id="Coils"/>
    </source>
</evidence>
<name>A0A8K0UFT5_9AGAR</name>
<sequence>MPTNHVKIVQVGSSSLHYLDFNHDGTVGDLKSKLTEKLYPLDPPRQPIELYSDIGGFRTEGSKRQPSSPISPNDQIIALLQPGDDGHTNSPDTDSEKPLLARVSEDYARKLDTSEENMVRMRKALAEACSRIKKSETLQIDLETEFTWQKHEWEQEKEELNEKIVKYNQNEMLHEAEQEDMRAKQTRLAQEVKRLSAARLEDSRNLEDRFAALEARFDAKRREEKMESAARFLLMEDKLRAIEEELHATREELYSPQKRLARVEEELKETQKKLDLTQLALSKEIAAHNDTRAELRELQDKHRKCDISLKDLKQRSSGRI</sequence>
<keyword evidence="1" id="KW-0175">Coiled coil</keyword>